<organism evidence="2 3">
    <name type="scientific">Kingdonia uniflora</name>
    <dbReference type="NCBI Taxonomy" id="39325"/>
    <lineage>
        <taxon>Eukaryota</taxon>
        <taxon>Viridiplantae</taxon>
        <taxon>Streptophyta</taxon>
        <taxon>Embryophyta</taxon>
        <taxon>Tracheophyta</taxon>
        <taxon>Spermatophyta</taxon>
        <taxon>Magnoliopsida</taxon>
        <taxon>Ranunculales</taxon>
        <taxon>Circaeasteraceae</taxon>
        <taxon>Kingdonia</taxon>
    </lineage>
</organism>
<comment type="caution">
    <text evidence="2">The sequence shown here is derived from an EMBL/GenBank/DDBJ whole genome shotgun (WGS) entry which is preliminary data.</text>
</comment>
<gene>
    <name evidence="2" type="ORF">GIB67_022396</name>
</gene>
<proteinExistence type="predicted"/>
<dbReference type="EMBL" id="JACGCM010001226">
    <property type="protein sequence ID" value="KAF6158316.1"/>
    <property type="molecule type" value="Genomic_DNA"/>
</dbReference>
<dbReference type="OrthoDB" id="1723229at2759"/>
<evidence type="ECO:0000313" key="3">
    <source>
        <dbReference type="Proteomes" id="UP000541444"/>
    </source>
</evidence>
<name>A0A7J7MTU7_9MAGN</name>
<accession>A0A7J7MTU7</accession>
<feature type="compositionally biased region" description="Basic residues" evidence="1">
    <location>
        <begin position="107"/>
        <end position="121"/>
    </location>
</feature>
<evidence type="ECO:0000313" key="2">
    <source>
        <dbReference type="EMBL" id="KAF6158316.1"/>
    </source>
</evidence>
<keyword evidence="3" id="KW-1185">Reference proteome</keyword>
<evidence type="ECO:0000256" key="1">
    <source>
        <dbReference type="SAM" id="MobiDB-lite"/>
    </source>
</evidence>
<reference evidence="2 3" key="1">
    <citation type="journal article" date="2020" name="IScience">
        <title>Genome Sequencing of the Endangered Kingdonia uniflora (Circaeasteraceae, Ranunculales) Reveals Potential Mechanisms of Evolutionary Specialization.</title>
        <authorList>
            <person name="Sun Y."/>
            <person name="Deng T."/>
            <person name="Zhang A."/>
            <person name="Moore M.J."/>
            <person name="Landis J.B."/>
            <person name="Lin N."/>
            <person name="Zhang H."/>
            <person name="Zhang X."/>
            <person name="Huang J."/>
            <person name="Zhang X."/>
            <person name="Sun H."/>
            <person name="Wang H."/>
        </authorList>
    </citation>
    <scope>NUCLEOTIDE SEQUENCE [LARGE SCALE GENOMIC DNA]</scope>
    <source>
        <strain evidence="2">TB1705</strain>
        <tissue evidence="2">Leaf</tissue>
    </source>
</reference>
<sequence length="155" mass="18363">MVTNYFCLLMKILDFTRGNIRDPVLFSDLVRPKEPLYQDDDKLPFRRTDMNFYTYFVVLGKKLICRSDSRYEIRGTNGYILQLIGRNKRLSRFPSIDLGRGWNPTKKSSKFGHNRSPKKNGRNSFTTNGRYSDTMDFLCLHKRDEFDMQVLLEIQ</sequence>
<protein>
    <submittedName>
        <fullName evidence="2">Uncharacterized protein</fullName>
    </submittedName>
</protein>
<dbReference type="Proteomes" id="UP000541444">
    <property type="component" value="Unassembled WGS sequence"/>
</dbReference>
<feature type="region of interest" description="Disordered" evidence="1">
    <location>
        <begin position="104"/>
        <end position="127"/>
    </location>
</feature>
<dbReference type="AlphaFoldDB" id="A0A7J7MTU7"/>